<dbReference type="GO" id="GO:0020037">
    <property type="term" value="F:heme binding"/>
    <property type="evidence" value="ECO:0007669"/>
    <property type="project" value="InterPro"/>
</dbReference>
<evidence type="ECO:0000256" key="7">
    <source>
        <dbReference type="ARBA" id="ARBA00023004"/>
    </source>
</evidence>
<feature type="signal peptide" evidence="11">
    <location>
        <begin position="1"/>
        <end position="20"/>
    </location>
</feature>
<keyword evidence="6 10" id="KW-0560">Oxidoreductase</keyword>
<reference evidence="12 13" key="1">
    <citation type="submission" date="2024-01" db="EMBL/GenBank/DDBJ databases">
        <title>A draft genome for a cacao thread blight-causing isolate of Paramarasmius palmivorus.</title>
        <authorList>
            <person name="Baruah I.K."/>
            <person name="Bukari Y."/>
            <person name="Amoako-Attah I."/>
            <person name="Meinhardt L.W."/>
            <person name="Bailey B.A."/>
            <person name="Cohen S.P."/>
        </authorList>
    </citation>
    <scope>NUCLEOTIDE SEQUENCE [LARGE SCALE GENOMIC DNA]</scope>
    <source>
        <strain evidence="12 13">GH-12</strain>
    </source>
</reference>
<dbReference type="Pfam" id="PF00067">
    <property type="entry name" value="p450"/>
    <property type="match status" value="1"/>
</dbReference>
<dbReference type="InterPro" id="IPR036396">
    <property type="entry name" value="Cyt_P450_sf"/>
</dbReference>
<dbReference type="PRINTS" id="PR00463">
    <property type="entry name" value="EP450I"/>
</dbReference>
<evidence type="ECO:0000256" key="6">
    <source>
        <dbReference type="ARBA" id="ARBA00023002"/>
    </source>
</evidence>
<keyword evidence="13" id="KW-1185">Reference proteome</keyword>
<dbReference type="SUPFAM" id="SSF48264">
    <property type="entry name" value="Cytochrome P450"/>
    <property type="match status" value="1"/>
</dbReference>
<comment type="pathway">
    <text evidence="2">Secondary metabolite biosynthesis.</text>
</comment>
<dbReference type="InterPro" id="IPR050364">
    <property type="entry name" value="Cytochrome_P450_fung"/>
</dbReference>
<dbReference type="PANTHER" id="PTHR46300">
    <property type="entry name" value="P450, PUTATIVE (EUROFUNG)-RELATED-RELATED"/>
    <property type="match status" value="1"/>
</dbReference>
<evidence type="ECO:0000256" key="8">
    <source>
        <dbReference type="ARBA" id="ARBA00023033"/>
    </source>
</evidence>
<dbReference type="Gene3D" id="1.10.630.10">
    <property type="entry name" value="Cytochrome P450"/>
    <property type="match status" value="1"/>
</dbReference>
<gene>
    <name evidence="12" type="ORF">VNI00_009314</name>
</gene>
<evidence type="ECO:0000256" key="2">
    <source>
        <dbReference type="ARBA" id="ARBA00005179"/>
    </source>
</evidence>
<name>A0AAW0CS42_9AGAR</name>
<evidence type="ECO:0000256" key="4">
    <source>
        <dbReference type="ARBA" id="ARBA00022617"/>
    </source>
</evidence>
<protein>
    <recommendedName>
        <fullName evidence="14">Cytochrome P450</fullName>
    </recommendedName>
</protein>
<keyword evidence="5 9" id="KW-0479">Metal-binding</keyword>
<comment type="caution">
    <text evidence="12">The sequence shown here is derived from an EMBL/GenBank/DDBJ whole genome shotgun (WGS) entry which is preliminary data.</text>
</comment>
<evidence type="ECO:0000256" key="11">
    <source>
        <dbReference type="SAM" id="SignalP"/>
    </source>
</evidence>
<feature type="binding site" description="axial binding residue" evidence="9">
    <location>
        <position position="436"/>
    </location>
    <ligand>
        <name>heme</name>
        <dbReference type="ChEBI" id="CHEBI:30413"/>
    </ligand>
    <ligandPart>
        <name>Fe</name>
        <dbReference type="ChEBI" id="CHEBI:18248"/>
    </ligandPart>
</feature>
<keyword evidence="4 9" id="KW-0349">Heme</keyword>
<dbReference type="InterPro" id="IPR001128">
    <property type="entry name" value="Cyt_P450"/>
</dbReference>
<keyword evidence="8 10" id="KW-0503">Monooxygenase</keyword>
<comment type="cofactor">
    <cofactor evidence="1 9">
        <name>heme</name>
        <dbReference type="ChEBI" id="CHEBI:30413"/>
    </cofactor>
</comment>
<dbReference type="InterPro" id="IPR002401">
    <property type="entry name" value="Cyt_P450_E_grp-I"/>
</dbReference>
<keyword evidence="11" id="KW-0732">Signal</keyword>
<comment type="similarity">
    <text evidence="3 10">Belongs to the cytochrome P450 family.</text>
</comment>
<evidence type="ECO:0000256" key="10">
    <source>
        <dbReference type="RuleBase" id="RU000461"/>
    </source>
</evidence>
<dbReference type="AlphaFoldDB" id="A0AAW0CS42"/>
<organism evidence="12 13">
    <name type="scientific">Paramarasmius palmivorus</name>
    <dbReference type="NCBI Taxonomy" id="297713"/>
    <lineage>
        <taxon>Eukaryota</taxon>
        <taxon>Fungi</taxon>
        <taxon>Dikarya</taxon>
        <taxon>Basidiomycota</taxon>
        <taxon>Agaricomycotina</taxon>
        <taxon>Agaricomycetes</taxon>
        <taxon>Agaricomycetidae</taxon>
        <taxon>Agaricales</taxon>
        <taxon>Marasmiineae</taxon>
        <taxon>Marasmiaceae</taxon>
        <taxon>Paramarasmius</taxon>
    </lineage>
</organism>
<evidence type="ECO:0000256" key="5">
    <source>
        <dbReference type="ARBA" id="ARBA00022723"/>
    </source>
</evidence>
<dbReference type="GO" id="GO:0016705">
    <property type="term" value="F:oxidoreductase activity, acting on paired donors, with incorporation or reduction of molecular oxygen"/>
    <property type="evidence" value="ECO:0007669"/>
    <property type="project" value="InterPro"/>
</dbReference>
<evidence type="ECO:0000313" key="12">
    <source>
        <dbReference type="EMBL" id="KAK7041448.1"/>
    </source>
</evidence>
<dbReference type="PRINTS" id="PR00385">
    <property type="entry name" value="P450"/>
</dbReference>
<dbReference type="GO" id="GO:0005506">
    <property type="term" value="F:iron ion binding"/>
    <property type="evidence" value="ECO:0007669"/>
    <property type="project" value="InterPro"/>
</dbReference>
<sequence>MNSNVVVGVTLLTIIAYALASRRFKRSSNLPPGPPMDPLMGHLRMIPPGNQAQAFHKWSQEYGDIMYLKVFGREMVILGSFKAAQELLETKGSNYSCRPKITMFEIMGWYPSLTFLQYGKRFLKHRKIMQQYFGPRESRAFDHALAQEAHILVKNLSSVGQGRHLDLAYRFTTSNIMRAAFGYQIRSDDDPFLKLGARVSHTLNHSGPVGNTPVDFFPWLRHFPSWFPGGFYAGVARSNFPVVRELHEAPVHFVQKQMREGGPIERSFTLDMLEKLGKRIDPEELDDIKGGSATIFAAGTDTSYATLTVFFLAMCHYPEVQKRAYDEIMSIVGPDRLPVYSDKESLTYVECVLIETFRWHPVGMLGVPHRALEEDSYKGTTIPKGAVVITNIYGMSRDENIYSEPWKFDPTRYLPEPQGKGEPLFTASFGFGRRICPGRHFASIALWHAVVCILATMEIKPVEDKEGNSLLPEIAFTDGLIRRVVMRWPNDRREADSFSVAKRFRLTVEWRFVRMQPRPF</sequence>
<evidence type="ECO:0000256" key="1">
    <source>
        <dbReference type="ARBA" id="ARBA00001971"/>
    </source>
</evidence>
<dbReference type="PROSITE" id="PS00086">
    <property type="entry name" value="CYTOCHROME_P450"/>
    <property type="match status" value="1"/>
</dbReference>
<dbReference type="CDD" id="cd11065">
    <property type="entry name" value="CYP64-like"/>
    <property type="match status" value="1"/>
</dbReference>
<dbReference type="Proteomes" id="UP001383192">
    <property type="component" value="Unassembled WGS sequence"/>
</dbReference>
<proteinExistence type="inferred from homology"/>
<evidence type="ECO:0008006" key="14">
    <source>
        <dbReference type="Google" id="ProtNLM"/>
    </source>
</evidence>
<feature type="chain" id="PRO_5043754443" description="Cytochrome P450" evidence="11">
    <location>
        <begin position="21"/>
        <end position="520"/>
    </location>
</feature>
<evidence type="ECO:0000256" key="9">
    <source>
        <dbReference type="PIRSR" id="PIRSR602401-1"/>
    </source>
</evidence>
<dbReference type="GO" id="GO:0004497">
    <property type="term" value="F:monooxygenase activity"/>
    <property type="evidence" value="ECO:0007669"/>
    <property type="project" value="UniProtKB-KW"/>
</dbReference>
<evidence type="ECO:0000256" key="3">
    <source>
        <dbReference type="ARBA" id="ARBA00010617"/>
    </source>
</evidence>
<dbReference type="InterPro" id="IPR017972">
    <property type="entry name" value="Cyt_P450_CS"/>
</dbReference>
<evidence type="ECO:0000313" key="13">
    <source>
        <dbReference type="Proteomes" id="UP001383192"/>
    </source>
</evidence>
<dbReference type="PANTHER" id="PTHR46300:SF5">
    <property type="entry name" value="CYTOCHROME P450"/>
    <property type="match status" value="1"/>
</dbReference>
<accession>A0AAW0CS42</accession>
<keyword evidence="7 9" id="KW-0408">Iron</keyword>
<dbReference type="EMBL" id="JAYKXP010000034">
    <property type="protein sequence ID" value="KAK7041448.1"/>
    <property type="molecule type" value="Genomic_DNA"/>
</dbReference>